<keyword evidence="2" id="KW-0285">Flavoprotein</keyword>
<organism evidence="6 7">
    <name type="scientific">Adhaeribacter aerolatus</name>
    <dbReference type="NCBI Taxonomy" id="670289"/>
    <lineage>
        <taxon>Bacteria</taxon>
        <taxon>Pseudomonadati</taxon>
        <taxon>Bacteroidota</taxon>
        <taxon>Cytophagia</taxon>
        <taxon>Cytophagales</taxon>
        <taxon>Hymenobacteraceae</taxon>
        <taxon>Adhaeribacter</taxon>
    </lineage>
</organism>
<dbReference type="Gene3D" id="2.30.110.10">
    <property type="entry name" value="Electron Transport, Fmn-binding Protein, Chain A"/>
    <property type="match status" value="1"/>
</dbReference>
<comment type="similarity">
    <text evidence="4">Belongs to the flavoredoxin family.</text>
</comment>
<feature type="domain" description="Flavin reductase like" evidence="5">
    <location>
        <begin position="21"/>
        <end position="176"/>
    </location>
</feature>
<dbReference type="SUPFAM" id="SSF50475">
    <property type="entry name" value="FMN-binding split barrel"/>
    <property type="match status" value="1"/>
</dbReference>
<reference evidence="6 7" key="1">
    <citation type="submission" date="2019-07" db="EMBL/GenBank/DDBJ databases">
        <title>Whole genome shotgun sequence of Adhaeribacter aerolatus NBRC 106133.</title>
        <authorList>
            <person name="Hosoyama A."/>
            <person name="Uohara A."/>
            <person name="Ohji S."/>
            <person name="Ichikawa N."/>
        </authorList>
    </citation>
    <scope>NUCLEOTIDE SEQUENCE [LARGE SCALE GENOMIC DNA]</scope>
    <source>
        <strain evidence="6 7">NBRC 106133</strain>
    </source>
</reference>
<proteinExistence type="inferred from homology"/>
<dbReference type="Pfam" id="PF01613">
    <property type="entry name" value="Flavin_Reduct"/>
    <property type="match status" value="1"/>
</dbReference>
<dbReference type="EMBL" id="BJYS01000012">
    <property type="protein sequence ID" value="GEO04135.1"/>
    <property type="molecule type" value="Genomic_DNA"/>
</dbReference>
<accession>A0A512AWP2</accession>
<evidence type="ECO:0000256" key="1">
    <source>
        <dbReference type="ARBA" id="ARBA00001917"/>
    </source>
</evidence>
<dbReference type="InterPro" id="IPR002563">
    <property type="entry name" value="Flavin_Rdtase-like_dom"/>
</dbReference>
<dbReference type="RefSeq" id="WP_146897403.1">
    <property type="nucleotide sequence ID" value="NZ_BJYS01000012.1"/>
</dbReference>
<dbReference type="SMART" id="SM00903">
    <property type="entry name" value="Flavin_Reduct"/>
    <property type="match status" value="1"/>
</dbReference>
<keyword evidence="3" id="KW-0288">FMN</keyword>
<dbReference type="GO" id="GO:0016646">
    <property type="term" value="F:oxidoreductase activity, acting on the CH-NH group of donors, NAD or NADP as acceptor"/>
    <property type="evidence" value="ECO:0007669"/>
    <property type="project" value="UniProtKB-ARBA"/>
</dbReference>
<name>A0A512AWP2_9BACT</name>
<dbReference type="PANTHER" id="PTHR33798">
    <property type="entry name" value="FLAVOPROTEIN OXYGENASE"/>
    <property type="match status" value="1"/>
</dbReference>
<comment type="caution">
    <text evidence="6">The sequence shown here is derived from an EMBL/GenBank/DDBJ whole genome shotgun (WGS) entry which is preliminary data.</text>
</comment>
<dbReference type="AlphaFoldDB" id="A0A512AWP2"/>
<sequence length="299" mass="33023">MFKSFDAKALSPAQLQNWLQSAIAPRPIAFASTQDAAGNINLSPFSFFNVFGTNPPIIIFSPARRIRDNTTKHTLQNVQQVPEVVIHIGNYPLVEQMSLASTEYPAGVNEFIKAGLTPIPAVLVKPPRVQEAPVAFECRVMEVKSIGDQNGAANLVICEVLMLHIHEAILNTAGTAIDPLKLQPVARLGGDWYGQSTAESLFRLPKPNNNLGMGFDQLPPGIRQNIFLDSSNLARLANLEKLPTYFELQNIRQEPYVQYLLQKYAPDPAAQYTAMSKLAKKLILLNQPEKALQILLTLL</sequence>
<dbReference type="GO" id="GO:0010181">
    <property type="term" value="F:FMN binding"/>
    <property type="evidence" value="ECO:0007669"/>
    <property type="project" value="InterPro"/>
</dbReference>
<evidence type="ECO:0000259" key="5">
    <source>
        <dbReference type="SMART" id="SM00903"/>
    </source>
</evidence>
<protein>
    <submittedName>
        <fullName evidence="6">Flavin reductase</fullName>
    </submittedName>
</protein>
<keyword evidence="7" id="KW-1185">Reference proteome</keyword>
<evidence type="ECO:0000313" key="7">
    <source>
        <dbReference type="Proteomes" id="UP000321532"/>
    </source>
</evidence>
<dbReference type="Proteomes" id="UP000321532">
    <property type="component" value="Unassembled WGS sequence"/>
</dbReference>
<gene>
    <name evidence="6" type="ORF">AAE02nite_17990</name>
</gene>
<evidence type="ECO:0000256" key="4">
    <source>
        <dbReference type="ARBA" id="ARBA00038054"/>
    </source>
</evidence>
<dbReference type="PANTHER" id="PTHR33798:SF5">
    <property type="entry name" value="FLAVIN REDUCTASE LIKE DOMAIN-CONTAINING PROTEIN"/>
    <property type="match status" value="1"/>
</dbReference>
<evidence type="ECO:0000313" key="6">
    <source>
        <dbReference type="EMBL" id="GEO04135.1"/>
    </source>
</evidence>
<dbReference type="OrthoDB" id="9794638at2"/>
<dbReference type="InterPro" id="IPR012349">
    <property type="entry name" value="Split_barrel_FMN-bd"/>
</dbReference>
<evidence type="ECO:0000256" key="3">
    <source>
        <dbReference type="ARBA" id="ARBA00022643"/>
    </source>
</evidence>
<comment type="cofactor">
    <cofactor evidence="1">
        <name>FMN</name>
        <dbReference type="ChEBI" id="CHEBI:58210"/>
    </cofactor>
</comment>
<evidence type="ECO:0000256" key="2">
    <source>
        <dbReference type="ARBA" id="ARBA00022630"/>
    </source>
</evidence>